<dbReference type="PANTHER" id="PTHR15410">
    <property type="entry name" value="HIRA-INTERACTING PROTEIN 3"/>
    <property type="match status" value="1"/>
</dbReference>
<dbReference type="EMBL" id="GL376620">
    <property type="status" value="NOT_ANNOTATED_CDS"/>
    <property type="molecule type" value="Genomic_DNA"/>
</dbReference>
<feature type="region of interest" description="Disordered" evidence="1">
    <location>
        <begin position="65"/>
        <end position="201"/>
    </location>
</feature>
<dbReference type="PANTHER" id="PTHR15410:SF2">
    <property type="entry name" value="HIRA-INTERACTING PROTEIN 3"/>
    <property type="match status" value="1"/>
</dbReference>
<feature type="region of interest" description="Disordered" evidence="1">
    <location>
        <begin position="265"/>
        <end position="341"/>
    </location>
</feature>
<feature type="compositionally biased region" description="Basic residues" evidence="1">
    <location>
        <begin position="156"/>
        <end position="170"/>
    </location>
</feature>
<reference evidence="3" key="1">
    <citation type="journal article" date="2010" name="Genome Biol.">
        <title>Genome sequence of the necrotrophic plant pathogen Pythium ultimum reveals original pathogenicity mechanisms and effector repertoire.</title>
        <authorList>
            <person name="Levesque C.A."/>
            <person name="Brouwer H."/>
            <person name="Cano L."/>
            <person name="Hamilton J.P."/>
            <person name="Holt C."/>
            <person name="Huitema E."/>
            <person name="Raffaele S."/>
            <person name="Robideau G.P."/>
            <person name="Thines M."/>
            <person name="Win J."/>
            <person name="Zerillo M.M."/>
            <person name="Beakes G.W."/>
            <person name="Boore J.L."/>
            <person name="Busam D."/>
            <person name="Dumas B."/>
            <person name="Ferriera S."/>
            <person name="Fuerstenberg S.I."/>
            <person name="Gachon C.M."/>
            <person name="Gaulin E."/>
            <person name="Govers F."/>
            <person name="Grenville-Briggs L."/>
            <person name="Horner N."/>
            <person name="Hostetler J."/>
            <person name="Jiang R.H."/>
            <person name="Johnson J."/>
            <person name="Krajaejun T."/>
            <person name="Lin H."/>
            <person name="Meijer H.J."/>
            <person name="Moore B."/>
            <person name="Morris P."/>
            <person name="Phuntmart V."/>
            <person name="Puiu D."/>
            <person name="Shetty J."/>
            <person name="Stajich J.E."/>
            <person name="Tripathy S."/>
            <person name="Wawra S."/>
            <person name="van West P."/>
            <person name="Whitty B.R."/>
            <person name="Coutinho P.M."/>
            <person name="Henrissat B."/>
            <person name="Martin F."/>
            <person name="Thomas P.D."/>
            <person name="Tyler B.M."/>
            <person name="De Vries R.P."/>
            <person name="Kamoun S."/>
            <person name="Yandell M."/>
            <person name="Tisserat N."/>
            <person name="Buell C.R."/>
        </authorList>
    </citation>
    <scope>NUCLEOTIDE SEQUENCE</scope>
    <source>
        <strain evidence="3">DAOM:BR144</strain>
    </source>
</reference>
<sequence length="341" mass="37721">MASLSQMELAAAILDIVPQMDPQVVTLSIVMDMLATHFGVDLDDIKRHRAVIKTLVVSGIQAYHGTENEKSGSGNGDDEDDGDKENVDRSPPRQQKKKRRVQENPKRRPARRSNVISDGSDDESEQEEEEGDNDGDENHESESQQSGSDSDEAPSKKRVRGKATPAKRKAASSSKLDKSANKKAAPAAKKPPRQSDPPGLASLKEMARSARLLSPRIYTALKKLDSESEQEEYIRGLLCDNGIAFSGRYPQKREIDAVRRKKDMEKDLEGIDTSLIIPDDTTSRSRRASRAQVSYAEQLRNRAASEDEEENDDGDAVDENTEKKSEDDDEFAASDSSEAEF</sequence>
<evidence type="ECO:0000313" key="3">
    <source>
        <dbReference type="Proteomes" id="UP000019132"/>
    </source>
</evidence>
<name>K3W7A7_GLOUD</name>
<reference evidence="3" key="2">
    <citation type="submission" date="2010-04" db="EMBL/GenBank/DDBJ databases">
        <authorList>
            <person name="Buell R."/>
            <person name="Hamilton J."/>
            <person name="Hostetler J."/>
        </authorList>
    </citation>
    <scope>NUCLEOTIDE SEQUENCE [LARGE SCALE GENOMIC DNA]</scope>
    <source>
        <strain evidence="3">DAOM:BR144</strain>
    </source>
</reference>
<evidence type="ECO:0000313" key="2">
    <source>
        <dbReference type="EnsemblProtists" id="PYU1_T000848"/>
    </source>
</evidence>
<protein>
    <recommendedName>
        <fullName evidence="4">DEK C-terminal domain-containing protein</fullName>
    </recommendedName>
</protein>
<reference evidence="2" key="3">
    <citation type="submission" date="2015-02" db="UniProtKB">
        <authorList>
            <consortium name="EnsemblProtists"/>
        </authorList>
    </citation>
    <scope>IDENTIFICATION</scope>
    <source>
        <strain evidence="2">DAOM BR144</strain>
    </source>
</reference>
<dbReference type="HOGENOM" id="CLU_838031_0_0_1"/>
<dbReference type="EnsemblProtists" id="PYU1_T000848">
    <property type="protein sequence ID" value="PYU1_T000848"/>
    <property type="gene ID" value="PYU1_G000848"/>
</dbReference>
<feature type="compositionally biased region" description="Acidic residues" evidence="1">
    <location>
        <begin position="306"/>
        <end position="319"/>
    </location>
</feature>
<dbReference type="Proteomes" id="UP000019132">
    <property type="component" value="Unassembled WGS sequence"/>
</dbReference>
<dbReference type="InterPro" id="IPR037647">
    <property type="entry name" value="HIRIP3"/>
</dbReference>
<dbReference type="InParanoid" id="K3W7A7"/>
<feature type="compositionally biased region" description="Acidic residues" evidence="1">
    <location>
        <begin position="327"/>
        <end position="341"/>
    </location>
</feature>
<feature type="compositionally biased region" description="Acidic residues" evidence="1">
    <location>
        <begin position="119"/>
        <end position="135"/>
    </location>
</feature>
<dbReference type="OMA" id="AQWRPRI"/>
<dbReference type="STRING" id="431595.K3W7A7"/>
<evidence type="ECO:0000256" key="1">
    <source>
        <dbReference type="SAM" id="MobiDB-lite"/>
    </source>
</evidence>
<keyword evidence="3" id="KW-1185">Reference proteome</keyword>
<proteinExistence type="predicted"/>
<accession>K3W7A7</accession>
<dbReference type="VEuPathDB" id="FungiDB:PYU1_G000848"/>
<dbReference type="GO" id="GO:0005634">
    <property type="term" value="C:nucleus"/>
    <property type="evidence" value="ECO:0007669"/>
    <property type="project" value="TreeGrafter"/>
</dbReference>
<dbReference type="AlphaFoldDB" id="K3W7A7"/>
<evidence type="ECO:0008006" key="4">
    <source>
        <dbReference type="Google" id="ProtNLM"/>
    </source>
</evidence>
<dbReference type="eggNOG" id="ENOG502S9DY">
    <property type="taxonomic scope" value="Eukaryota"/>
</dbReference>
<organism evidence="2 3">
    <name type="scientific">Globisporangium ultimum (strain ATCC 200006 / CBS 805.95 / DAOM BR144)</name>
    <name type="common">Pythium ultimum</name>
    <dbReference type="NCBI Taxonomy" id="431595"/>
    <lineage>
        <taxon>Eukaryota</taxon>
        <taxon>Sar</taxon>
        <taxon>Stramenopiles</taxon>
        <taxon>Oomycota</taxon>
        <taxon>Peronosporomycetes</taxon>
        <taxon>Pythiales</taxon>
        <taxon>Pythiaceae</taxon>
        <taxon>Globisporangium</taxon>
    </lineage>
</organism>